<dbReference type="Proteomes" id="UP000261166">
    <property type="component" value="Unassembled WGS sequence"/>
</dbReference>
<accession>A0A3E3IUZ8</accession>
<dbReference type="AlphaFoldDB" id="A0A3E3IUZ8"/>
<evidence type="ECO:0000313" key="3">
    <source>
        <dbReference type="Proteomes" id="UP000261166"/>
    </source>
</evidence>
<dbReference type="EMBL" id="QVLU01000013">
    <property type="protein sequence ID" value="RGE70895.1"/>
    <property type="molecule type" value="Genomic_DNA"/>
</dbReference>
<name>A0A3E3IUZ8_9FIRM</name>
<keyword evidence="1" id="KW-1133">Transmembrane helix</keyword>
<evidence type="ECO:0000256" key="1">
    <source>
        <dbReference type="SAM" id="Phobius"/>
    </source>
</evidence>
<keyword evidence="1" id="KW-0812">Transmembrane</keyword>
<protein>
    <submittedName>
        <fullName evidence="2">Uncharacterized protein</fullName>
    </submittedName>
</protein>
<feature type="transmembrane region" description="Helical" evidence="1">
    <location>
        <begin position="77"/>
        <end position="94"/>
    </location>
</feature>
<reference evidence="2 3" key="1">
    <citation type="submission" date="2018-08" db="EMBL/GenBank/DDBJ databases">
        <title>A genome reference for cultivated species of the human gut microbiota.</title>
        <authorList>
            <person name="Zou Y."/>
            <person name="Xue W."/>
            <person name="Luo G."/>
        </authorList>
    </citation>
    <scope>NUCLEOTIDE SEQUENCE [LARGE SCALE GENOMIC DNA]</scope>
    <source>
        <strain evidence="2 3">AF26-4BH</strain>
    </source>
</reference>
<comment type="caution">
    <text evidence="2">The sequence shown here is derived from an EMBL/GenBank/DDBJ whole genome shotgun (WGS) entry which is preliminary data.</text>
</comment>
<organism evidence="2 3">
    <name type="scientific">Eisenbergiella massiliensis</name>
    <dbReference type="NCBI Taxonomy" id="1720294"/>
    <lineage>
        <taxon>Bacteria</taxon>
        <taxon>Bacillati</taxon>
        <taxon>Bacillota</taxon>
        <taxon>Clostridia</taxon>
        <taxon>Lachnospirales</taxon>
        <taxon>Lachnospiraceae</taxon>
        <taxon>Eisenbergiella</taxon>
    </lineage>
</organism>
<sequence>MFQADKTHKQGLRGEWKCWIMTFSEDAFICFGCRPCFWSDRWLDEYYACLVKSVIARSRYGGTACFANFIFNSPERQSIMIGAFFIFLLILCGLRI</sequence>
<evidence type="ECO:0000313" key="2">
    <source>
        <dbReference type="EMBL" id="RGE70895.1"/>
    </source>
</evidence>
<keyword evidence="1" id="KW-0472">Membrane</keyword>
<gene>
    <name evidence="2" type="ORF">DWY69_15330</name>
</gene>
<proteinExistence type="predicted"/>